<evidence type="ECO:0000256" key="1">
    <source>
        <dbReference type="SAM" id="Phobius"/>
    </source>
</evidence>
<feature type="transmembrane region" description="Helical" evidence="1">
    <location>
        <begin position="32"/>
        <end position="52"/>
    </location>
</feature>
<name>A0ABU3BYB2_9GAMM</name>
<feature type="transmembrane region" description="Helical" evidence="1">
    <location>
        <begin position="191"/>
        <end position="211"/>
    </location>
</feature>
<feature type="domain" description="CAAX prenyl protease 2/Lysostaphin resistance protein A-like" evidence="2">
    <location>
        <begin position="165"/>
        <end position="250"/>
    </location>
</feature>
<sequence>MTDWMARFHPRRLAAALDAIDRDWRSAEIANWRALAPVLLTVAVCLLGMNYLRFYEVFQGVLEAWLGRLEALRLLRSTWGQLLGNVWWAGVLLVGYVLIPLAVIRWVLGHRLADYGIGWHDTTRYLPWAAALATPIVGFAFVVSFTTEFQHTYPFYLLAGRSWLDLLAWECVYLLQFVCLEFFFRGFLLHALARVYGASAIFLMSLPYLMIHFTKPWPEAAGAVAFGILLGILSLRAGSIWPGAFVHMSIALAMDGFSLWQKGQWPGSFLP</sequence>
<protein>
    <submittedName>
        <fullName evidence="3">CPBP family intramembrane glutamic endopeptidase</fullName>
        <ecNumber evidence="3">3.4.-.-</ecNumber>
    </submittedName>
</protein>
<feature type="transmembrane region" description="Helical" evidence="1">
    <location>
        <begin position="125"/>
        <end position="146"/>
    </location>
</feature>
<dbReference type="GO" id="GO:0016787">
    <property type="term" value="F:hydrolase activity"/>
    <property type="evidence" value="ECO:0007669"/>
    <property type="project" value="UniProtKB-KW"/>
</dbReference>
<dbReference type="EC" id="3.4.-.-" evidence="3"/>
<keyword evidence="4" id="KW-1185">Reference proteome</keyword>
<feature type="transmembrane region" description="Helical" evidence="1">
    <location>
        <begin position="166"/>
        <end position="184"/>
    </location>
</feature>
<organism evidence="3 4">
    <name type="scientific">Spectribacter hydrogenoxidans</name>
    <dbReference type="NCBI Taxonomy" id="3075608"/>
    <lineage>
        <taxon>Bacteria</taxon>
        <taxon>Pseudomonadati</taxon>
        <taxon>Pseudomonadota</taxon>
        <taxon>Gammaproteobacteria</taxon>
        <taxon>Salinisphaerales</taxon>
        <taxon>Salinisphaeraceae</taxon>
        <taxon>Spectribacter</taxon>
    </lineage>
</organism>
<proteinExistence type="predicted"/>
<dbReference type="Proteomes" id="UP001251857">
    <property type="component" value="Unassembled WGS sequence"/>
</dbReference>
<keyword evidence="1" id="KW-0812">Transmembrane</keyword>
<dbReference type="InterPro" id="IPR003675">
    <property type="entry name" value="Rce1/LyrA-like_dom"/>
</dbReference>
<keyword evidence="3" id="KW-0378">Hydrolase</keyword>
<dbReference type="Pfam" id="PF02517">
    <property type="entry name" value="Rce1-like"/>
    <property type="match status" value="1"/>
</dbReference>
<evidence type="ECO:0000313" key="3">
    <source>
        <dbReference type="EMBL" id="MDT0634288.1"/>
    </source>
</evidence>
<evidence type="ECO:0000259" key="2">
    <source>
        <dbReference type="Pfam" id="PF02517"/>
    </source>
</evidence>
<reference evidence="3 4" key="1">
    <citation type="submission" date="2023-09" db="EMBL/GenBank/DDBJ databases">
        <authorList>
            <person name="Rey-Velasco X."/>
        </authorList>
    </citation>
    <scope>NUCLEOTIDE SEQUENCE [LARGE SCALE GENOMIC DNA]</scope>
    <source>
        <strain evidence="3 4">W335</strain>
    </source>
</reference>
<evidence type="ECO:0000313" key="4">
    <source>
        <dbReference type="Proteomes" id="UP001251857"/>
    </source>
</evidence>
<feature type="transmembrane region" description="Helical" evidence="1">
    <location>
        <begin position="86"/>
        <end position="104"/>
    </location>
</feature>
<dbReference type="EMBL" id="JAVRIB010000004">
    <property type="protein sequence ID" value="MDT0634288.1"/>
    <property type="molecule type" value="Genomic_DNA"/>
</dbReference>
<keyword evidence="1" id="KW-1133">Transmembrane helix</keyword>
<keyword evidence="1" id="KW-0472">Membrane</keyword>
<dbReference type="RefSeq" id="WP_311652048.1">
    <property type="nucleotide sequence ID" value="NZ_JAVRIB010000004.1"/>
</dbReference>
<gene>
    <name evidence="3" type="ORF">RM532_04895</name>
</gene>
<accession>A0ABU3BYB2</accession>
<comment type="caution">
    <text evidence="3">The sequence shown here is derived from an EMBL/GenBank/DDBJ whole genome shotgun (WGS) entry which is preliminary data.</text>
</comment>